<evidence type="ECO:0000313" key="6">
    <source>
        <dbReference type="RefSeq" id="XP_023951032.2"/>
    </source>
</evidence>
<dbReference type="KEGG" id="bany:112055241"/>
<dbReference type="RefSeq" id="XP_023951032.2">
    <property type="nucleotide sequence ID" value="XM_024095264.2"/>
</dbReference>
<evidence type="ECO:0000256" key="1">
    <source>
        <dbReference type="ARBA" id="ARBA00005906"/>
    </source>
</evidence>
<sequence>MYKAIFLFCASALVQTITAQCIGYAPCSAPIAAPCEPWNVPFCNSFGPASLAASNGAGLAITSRSPIAPTGVSMTSENAYEGGLAVTGAIPFLGAVALEGALPTCGGGAVTYACGNGNVAMVSEDIASAPYYPAYGYPGYPACGCGNAWY</sequence>
<dbReference type="OrthoDB" id="6930117at2759"/>
<dbReference type="GO" id="GO:0007304">
    <property type="term" value="P:chorion-containing eggshell formation"/>
    <property type="evidence" value="ECO:0007669"/>
    <property type="project" value="InterPro"/>
</dbReference>
<evidence type="ECO:0000256" key="4">
    <source>
        <dbReference type="SAM" id="SignalP"/>
    </source>
</evidence>
<evidence type="ECO:0000256" key="2">
    <source>
        <dbReference type="ARBA" id="ARBA00022737"/>
    </source>
</evidence>
<name>A0A6J1P016_BICAN</name>
<dbReference type="GeneID" id="112055241"/>
<keyword evidence="2" id="KW-0677">Repeat</keyword>
<dbReference type="AlphaFoldDB" id="A0A6J1P016"/>
<keyword evidence="4" id="KW-0732">Signal</keyword>
<dbReference type="GO" id="GO:0005213">
    <property type="term" value="F:structural constituent of egg chorion"/>
    <property type="evidence" value="ECO:0007669"/>
    <property type="project" value="InterPro"/>
</dbReference>
<feature type="chain" id="PRO_5046843106" evidence="4">
    <location>
        <begin position="20"/>
        <end position="150"/>
    </location>
</feature>
<dbReference type="GO" id="GO:0042600">
    <property type="term" value="C:egg chorion"/>
    <property type="evidence" value="ECO:0007669"/>
    <property type="project" value="InterPro"/>
</dbReference>
<evidence type="ECO:0000313" key="5">
    <source>
        <dbReference type="Proteomes" id="UP001652582"/>
    </source>
</evidence>
<organism evidence="5 6">
    <name type="scientific">Bicyclus anynana</name>
    <name type="common">Squinting bush brown butterfly</name>
    <dbReference type="NCBI Taxonomy" id="110368"/>
    <lineage>
        <taxon>Eukaryota</taxon>
        <taxon>Metazoa</taxon>
        <taxon>Ecdysozoa</taxon>
        <taxon>Arthropoda</taxon>
        <taxon>Hexapoda</taxon>
        <taxon>Insecta</taxon>
        <taxon>Pterygota</taxon>
        <taxon>Neoptera</taxon>
        <taxon>Endopterygota</taxon>
        <taxon>Lepidoptera</taxon>
        <taxon>Glossata</taxon>
        <taxon>Ditrysia</taxon>
        <taxon>Papilionoidea</taxon>
        <taxon>Nymphalidae</taxon>
        <taxon>Satyrinae</taxon>
        <taxon>Satyrini</taxon>
        <taxon>Mycalesina</taxon>
        <taxon>Bicyclus</taxon>
    </lineage>
</organism>
<keyword evidence="5" id="KW-1185">Reference proteome</keyword>
<dbReference type="Pfam" id="PF01723">
    <property type="entry name" value="Chorion_1"/>
    <property type="match status" value="1"/>
</dbReference>
<evidence type="ECO:0000256" key="3">
    <source>
        <dbReference type="RuleBase" id="RU004378"/>
    </source>
</evidence>
<accession>A0A6J1P016</accession>
<reference evidence="6" key="1">
    <citation type="submission" date="2025-08" db="UniProtKB">
        <authorList>
            <consortium name="RefSeq"/>
        </authorList>
    </citation>
    <scope>IDENTIFICATION</scope>
</reference>
<proteinExistence type="inferred from homology"/>
<dbReference type="Proteomes" id="UP001652582">
    <property type="component" value="Chromosome 18"/>
</dbReference>
<comment type="similarity">
    <text evidence="1 3">Belongs to the chorion protein family.</text>
</comment>
<feature type="signal peptide" evidence="4">
    <location>
        <begin position="1"/>
        <end position="19"/>
    </location>
</feature>
<dbReference type="InterPro" id="IPR002635">
    <property type="entry name" value="Chorion"/>
</dbReference>
<gene>
    <name evidence="6" type="primary">LOC112055241</name>
</gene>
<protein>
    <submittedName>
        <fullName evidence="6">Chorion class CB protein M5H4-like</fullName>
    </submittedName>
</protein>